<evidence type="ECO:0000313" key="3">
    <source>
        <dbReference type="Proteomes" id="UP001381693"/>
    </source>
</evidence>
<dbReference type="EMBL" id="JAXCGZ010008152">
    <property type="protein sequence ID" value="KAK7077903.1"/>
    <property type="molecule type" value="Genomic_DNA"/>
</dbReference>
<protein>
    <submittedName>
        <fullName evidence="2">Uncharacterized protein</fullName>
    </submittedName>
</protein>
<feature type="region of interest" description="Disordered" evidence="1">
    <location>
        <begin position="22"/>
        <end position="59"/>
    </location>
</feature>
<reference evidence="2 3" key="1">
    <citation type="submission" date="2023-11" db="EMBL/GenBank/DDBJ databases">
        <title>Halocaridina rubra genome assembly.</title>
        <authorList>
            <person name="Smith C."/>
        </authorList>
    </citation>
    <scope>NUCLEOTIDE SEQUENCE [LARGE SCALE GENOMIC DNA]</scope>
    <source>
        <strain evidence="2">EP-1</strain>
        <tissue evidence="2">Whole</tissue>
    </source>
</reference>
<feature type="compositionally biased region" description="Polar residues" evidence="1">
    <location>
        <begin position="37"/>
        <end position="54"/>
    </location>
</feature>
<evidence type="ECO:0000256" key="1">
    <source>
        <dbReference type="SAM" id="MobiDB-lite"/>
    </source>
</evidence>
<keyword evidence="3" id="KW-1185">Reference proteome</keyword>
<accession>A0AAN9A7W9</accession>
<dbReference type="Proteomes" id="UP001381693">
    <property type="component" value="Unassembled WGS sequence"/>
</dbReference>
<evidence type="ECO:0000313" key="2">
    <source>
        <dbReference type="EMBL" id="KAK7077903.1"/>
    </source>
</evidence>
<sequence length="129" mass="14783">MTVAANRAEPEIHQMQAVKAELPHEHYHRYSSDSDHNSNLYDHAQNSHQYFTNRSAKDDLTADKYSYNSNYPAESYSNHQIIRRSTSLPKKKQIKVVVHSAPAGKTNSSTKGKREQRANINVRKVAFNE</sequence>
<organism evidence="2 3">
    <name type="scientific">Halocaridina rubra</name>
    <name type="common">Hawaiian red shrimp</name>
    <dbReference type="NCBI Taxonomy" id="373956"/>
    <lineage>
        <taxon>Eukaryota</taxon>
        <taxon>Metazoa</taxon>
        <taxon>Ecdysozoa</taxon>
        <taxon>Arthropoda</taxon>
        <taxon>Crustacea</taxon>
        <taxon>Multicrustacea</taxon>
        <taxon>Malacostraca</taxon>
        <taxon>Eumalacostraca</taxon>
        <taxon>Eucarida</taxon>
        <taxon>Decapoda</taxon>
        <taxon>Pleocyemata</taxon>
        <taxon>Caridea</taxon>
        <taxon>Atyoidea</taxon>
        <taxon>Atyidae</taxon>
        <taxon>Halocaridina</taxon>
    </lineage>
</organism>
<feature type="compositionally biased region" description="Basic and acidic residues" evidence="1">
    <location>
        <begin position="22"/>
        <end position="36"/>
    </location>
</feature>
<name>A0AAN9A7W9_HALRR</name>
<proteinExistence type="predicted"/>
<gene>
    <name evidence="2" type="ORF">SK128_019193</name>
</gene>
<comment type="caution">
    <text evidence="2">The sequence shown here is derived from an EMBL/GenBank/DDBJ whole genome shotgun (WGS) entry which is preliminary data.</text>
</comment>
<dbReference type="AlphaFoldDB" id="A0AAN9A7W9"/>